<reference evidence="3 4" key="1">
    <citation type="journal article" date="2015" name="Nat. Commun.">
        <title>Outbred genome sequencing and CRISPR/Cas9 gene editing in butterflies.</title>
        <authorList>
            <person name="Li X."/>
            <person name="Fan D."/>
            <person name="Zhang W."/>
            <person name="Liu G."/>
            <person name="Zhang L."/>
            <person name="Zhao L."/>
            <person name="Fang X."/>
            <person name="Chen L."/>
            <person name="Dong Y."/>
            <person name="Chen Y."/>
            <person name="Ding Y."/>
            <person name="Zhao R."/>
            <person name="Feng M."/>
            <person name="Zhu Y."/>
            <person name="Feng Y."/>
            <person name="Jiang X."/>
            <person name="Zhu D."/>
            <person name="Xiang H."/>
            <person name="Feng X."/>
            <person name="Li S."/>
            <person name="Wang J."/>
            <person name="Zhang G."/>
            <person name="Kronforst M.R."/>
            <person name="Wang W."/>
        </authorList>
    </citation>
    <scope>NUCLEOTIDE SEQUENCE [LARGE SCALE GENOMIC DNA]</scope>
    <source>
        <strain evidence="3">Ya'a_city_454_Pm</strain>
        <tissue evidence="3">Whole body</tissue>
    </source>
</reference>
<feature type="compositionally biased region" description="Polar residues" evidence="2">
    <location>
        <begin position="26"/>
        <end position="44"/>
    </location>
</feature>
<evidence type="ECO:0000313" key="3">
    <source>
        <dbReference type="EMBL" id="KPJ20896.1"/>
    </source>
</evidence>
<dbReference type="InParanoid" id="A0A0N1PIU9"/>
<evidence type="ECO:0000256" key="1">
    <source>
        <dbReference type="SAM" id="Coils"/>
    </source>
</evidence>
<feature type="coiled-coil region" evidence="1">
    <location>
        <begin position="55"/>
        <end position="89"/>
    </location>
</feature>
<evidence type="ECO:0000256" key="2">
    <source>
        <dbReference type="SAM" id="MobiDB-lite"/>
    </source>
</evidence>
<dbReference type="EMBL" id="LADJ01006146">
    <property type="protein sequence ID" value="KPJ20896.1"/>
    <property type="molecule type" value="Genomic_DNA"/>
</dbReference>
<feature type="region of interest" description="Disordered" evidence="2">
    <location>
        <begin position="106"/>
        <end position="130"/>
    </location>
</feature>
<organism evidence="3 4">
    <name type="scientific">Papilio machaon</name>
    <name type="common">Old World swallowtail butterfly</name>
    <dbReference type="NCBI Taxonomy" id="76193"/>
    <lineage>
        <taxon>Eukaryota</taxon>
        <taxon>Metazoa</taxon>
        <taxon>Ecdysozoa</taxon>
        <taxon>Arthropoda</taxon>
        <taxon>Hexapoda</taxon>
        <taxon>Insecta</taxon>
        <taxon>Pterygota</taxon>
        <taxon>Neoptera</taxon>
        <taxon>Endopterygota</taxon>
        <taxon>Lepidoptera</taxon>
        <taxon>Glossata</taxon>
        <taxon>Ditrysia</taxon>
        <taxon>Papilionoidea</taxon>
        <taxon>Papilionidae</taxon>
        <taxon>Papilioninae</taxon>
        <taxon>Papilio</taxon>
    </lineage>
</organism>
<proteinExistence type="predicted"/>
<name>A0A0N1PIU9_PAPMA</name>
<evidence type="ECO:0000313" key="4">
    <source>
        <dbReference type="Proteomes" id="UP000053240"/>
    </source>
</evidence>
<comment type="caution">
    <text evidence="3">The sequence shown here is derived from an EMBL/GenBank/DDBJ whole genome shotgun (WGS) entry which is preliminary data.</text>
</comment>
<feature type="compositionally biased region" description="Basic residues" evidence="2">
    <location>
        <begin position="113"/>
        <end position="123"/>
    </location>
</feature>
<protein>
    <submittedName>
        <fullName evidence="3">Uncharacterized protein</fullName>
    </submittedName>
</protein>
<accession>A0A0N1PIU9</accession>
<sequence length="410" mass="47898">MENQNTSLDNITFRRNRIIKSLPSTDSLNLSYGSTTSSQHSIGSQDLEGTDRNDTELLREQIEKLSNDLQSAHNEIQILSKENNELKQQTMEQQLIITQFKDVYGSPNPKNCTQKKKHKKKSTKSPQAENVPLDNIIVEKDNNNCNNTLPGETIICTTEKETQTYTPGAQQSDYKDPSRSAHNKQNIIILGDQQARGLCKNMIQRRQNKWNDKYNITSIIKPNATSTQILSSCNDDFLEQLTPNDIIVLILGSNDKQPYTFMTEICNALYKLRSHTVFVTNIQYNPYLNKNMLNNNLELLTQKYHNCKYLKIYNSYKYYINRYPTLTHREKYVLYLAQKLSIEIDYQQYYNEFLSKYKDKYINRKHHNTQRQNTTANTLTNLTQTKITNYFKKVTKVSESKNTRLFRKTN</sequence>
<keyword evidence="4" id="KW-1185">Reference proteome</keyword>
<dbReference type="Proteomes" id="UP000053240">
    <property type="component" value="Unassembled WGS sequence"/>
</dbReference>
<dbReference type="SUPFAM" id="SSF52266">
    <property type="entry name" value="SGNH hydrolase"/>
    <property type="match status" value="1"/>
</dbReference>
<feature type="region of interest" description="Disordered" evidence="2">
    <location>
        <begin position="26"/>
        <end position="51"/>
    </location>
</feature>
<keyword evidence="1" id="KW-0175">Coiled coil</keyword>
<gene>
    <name evidence="3" type="ORF">RR48_00730</name>
</gene>
<dbReference type="AlphaFoldDB" id="A0A0N1PIU9"/>